<gene>
    <name evidence="7" type="ORF">GALL_413170</name>
</gene>
<dbReference type="Pfam" id="PF00916">
    <property type="entry name" value="Sulfate_transp"/>
    <property type="match status" value="1"/>
</dbReference>
<feature type="transmembrane region" description="Helical" evidence="5">
    <location>
        <begin position="199"/>
        <end position="217"/>
    </location>
</feature>
<evidence type="ECO:0000256" key="3">
    <source>
        <dbReference type="ARBA" id="ARBA00022989"/>
    </source>
</evidence>
<keyword evidence="4 5" id="KW-0472">Membrane</keyword>
<protein>
    <submittedName>
        <fullName evidence="7">Putative sulfate transporterc</fullName>
    </submittedName>
</protein>
<evidence type="ECO:0000256" key="5">
    <source>
        <dbReference type="SAM" id="Phobius"/>
    </source>
</evidence>
<dbReference type="Pfam" id="PF01740">
    <property type="entry name" value="STAS"/>
    <property type="match status" value="1"/>
</dbReference>
<dbReference type="InterPro" id="IPR011547">
    <property type="entry name" value="SLC26A/SulP_dom"/>
</dbReference>
<keyword evidence="2 5" id="KW-0812">Transmembrane</keyword>
<dbReference type="GO" id="GO:0055085">
    <property type="term" value="P:transmembrane transport"/>
    <property type="evidence" value="ECO:0007669"/>
    <property type="project" value="InterPro"/>
</dbReference>
<dbReference type="CDD" id="cd07042">
    <property type="entry name" value="STAS_SulP_like_sulfate_transporter"/>
    <property type="match status" value="1"/>
</dbReference>
<keyword evidence="3 5" id="KW-1133">Transmembrane helix</keyword>
<accession>A0A1J5Q150</accession>
<dbReference type="PANTHER" id="PTHR11814">
    <property type="entry name" value="SULFATE TRANSPORTER"/>
    <property type="match status" value="1"/>
</dbReference>
<organism evidence="7">
    <name type="scientific">mine drainage metagenome</name>
    <dbReference type="NCBI Taxonomy" id="410659"/>
    <lineage>
        <taxon>unclassified sequences</taxon>
        <taxon>metagenomes</taxon>
        <taxon>ecological metagenomes</taxon>
    </lineage>
</organism>
<dbReference type="SUPFAM" id="SSF52091">
    <property type="entry name" value="SpoIIaa-like"/>
    <property type="match status" value="1"/>
</dbReference>
<dbReference type="PROSITE" id="PS50801">
    <property type="entry name" value="STAS"/>
    <property type="match status" value="1"/>
</dbReference>
<evidence type="ECO:0000256" key="2">
    <source>
        <dbReference type="ARBA" id="ARBA00022692"/>
    </source>
</evidence>
<comment type="caution">
    <text evidence="7">The sequence shown here is derived from an EMBL/GenBank/DDBJ whole genome shotgun (WGS) entry which is preliminary data.</text>
</comment>
<dbReference type="InterPro" id="IPR036513">
    <property type="entry name" value="STAS_dom_sf"/>
</dbReference>
<dbReference type="Gene3D" id="3.30.750.24">
    <property type="entry name" value="STAS domain"/>
    <property type="match status" value="1"/>
</dbReference>
<dbReference type="InterPro" id="IPR002645">
    <property type="entry name" value="STAS_dom"/>
</dbReference>
<feature type="domain" description="STAS" evidence="6">
    <location>
        <begin position="283"/>
        <end position="374"/>
    </location>
</feature>
<reference evidence="7" key="1">
    <citation type="submission" date="2016-10" db="EMBL/GenBank/DDBJ databases">
        <title>Sequence of Gallionella enrichment culture.</title>
        <authorList>
            <person name="Poehlein A."/>
            <person name="Muehling M."/>
            <person name="Daniel R."/>
        </authorList>
    </citation>
    <scope>NUCLEOTIDE SEQUENCE</scope>
</reference>
<evidence type="ECO:0000259" key="6">
    <source>
        <dbReference type="PROSITE" id="PS50801"/>
    </source>
</evidence>
<evidence type="ECO:0000256" key="1">
    <source>
        <dbReference type="ARBA" id="ARBA00004141"/>
    </source>
</evidence>
<feature type="transmembrane region" description="Helical" evidence="5">
    <location>
        <begin position="229"/>
        <end position="258"/>
    </location>
</feature>
<name>A0A1J5Q150_9ZZZZ</name>
<sequence>MTGVHPGHGDMLRFAPELLGQIAHWNLAGIATGAVALGLLFLFARARRLPGGLLVIGLGIAADQWLDLPRYGVNLVGSINLHLDAPTLPALSNKEWLRLGELGFAMVMILYSESYSSIRIFAMKHGDTTLPNRDLLALGVSNMVSGFFHGMPVGAGYSGTSANEAAGASTRLAGLTASLVVLVIVLAMLHSIALTPEPVLGAVVIHALSHTLNPAIFRPYFKWKRDRLVIIAAIIGVLLLGVLDGLLAAIVISLMMMLRRFSESTIAMLGRLGQGHDFLDMAVHPEARPVAGILIMRPDEPLFFANAERILSQARQAILATGPDTHSVILSLEESPDLDSSSLEALRDFFAFAAQAGKRLFLARLKHPVHEILKQLVPADSAAPSFSGLSVDDTVRLAQAGGEQNPAG</sequence>
<dbReference type="EMBL" id="MLJW01001722">
    <property type="protein sequence ID" value="OIQ76992.1"/>
    <property type="molecule type" value="Genomic_DNA"/>
</dbReference>
<dbReference type="GO" id="GO:0016020">
    <property type="term" value="C:membrane"/>
    <property type="evidence" value="ECO:0007669"/>
    <property type="project" value="UniProtKB-SubCell"/>
</dbReference>
<feature type="transmembrane region" description="Helical" evidence="5">
    <location>
        <begin position="172"/>
        <end position="193"/>
    </location>
</feature>
<dbReference type="InterPro" id="IPR001902">
    <property type="entry name" value="SLC26A/SulP_fam"/>
</dbReference>
<evidence type="ECO:0000313" key="7">
    <source>
        <dbReference type="EMBL" id="OIQ76992.1"/>
    </source>
</evidence>
<comment type="subcellular location">
    <subcellularLocation>
        <location evidence="1">Membrane</location>
        <topology evidence="1">Multi-pass membrane protein</topology>
    </subcellularLocation>
</comment>
<dbReference type="AlphaFoldDB" id="A0A1J5Q150"/>
<feature type="transmembrane region" description="Helical" evidence="5">
    <location>
        <begin position="22"/>
        <end position="42"/>
    </location>
</feature>
<proteinExistence type="predicted"/>
<evidence type="ECO:0000256" key="4">
    <source>
        <dbReference type="ARBA" id="ARBA00023136"/>
    </source>
</evidence>